<dbReference type="Gene3D" id="1.20.1110.10">
    <property type="entry name" value="Calcium-transporting ATPase, transmembrane domain"/>
    <property type="match status" value="1"/>
</dbReference>
<keyword evidence="4" id="KW-1133">Transmembrane helix</keyword>
<keyword evidence="3" id="KW-0460">Magnesium</keyword>
<proteinExistence type="predicted"/>
<dbReference type="PANTHER" id="PTHR24093:SF369">
    <property type="entry name" value="CALCIUM-TRANSPORTING ATPASE"/>
    <property type="match status" value="1"/>
</dbReference>
<dbReference type="EMBL" id="JAJJMA010193007">
    <property type="protein sequence ID" value="MCL7038680.1"/>
    <property type="molecule type" value="Genomic_DNA"/>
</dbReference>
<dbReference type="SUPFAM" id="SSF81665">
    <property type="entry name" value="Calcium ATPase, transmembrane domain M"/>
    <property type="match status" value="1"/>
</dbReference>
<evidence type="ECO:0000256" key="1">
    <source>
        <dbReference type="ARBA" id="ARBA00004127"/>
    </source>
</evidence>
<dbReference type="Pfam" id="PF00689">
    <property type="entry name" value="Cation_ATPase_C"/>
    <property type="match status" value="1"/>
</dbReference>
<keyword evidence="5" id="KW-0732">Signal</keyword>
<dbReference type="GO" id="GO:0012505">
    <property type="term" value="C:endomembrane system"/>
    <property type="evidence" value="ECO:0007669"/>
    <property type="project" value="UniProtKB-SubCell"/>
</dbReference>
<feature type="domain" description="Cation-transporting P-type ATPase C-terminal" evidence="6">
    <location>
        <begin position="12"/>
        <end position="181"/>
    </location>
</feature>
<evidence type="ECO:0000256" key="5">
    <source>
        <dbReference type="SAM" id="SignalP"/>
    </source>
</evidence>
<accession>A0AA41SP49</accession>
<comment type="subcellular location">
    <subcellularLocation>
        <location evidence="1">Endomembrane system</location>
        <topology evidence="1">Multi-pass membrane protein</topology>
    </subcellularLocation>
</comment>
<evidence type="ECO:0000256" key="3">
    <source>
        <dbReference type="ARBA" id="ARBA00022842"/>
    </source>
</evidence>
<keyword evidence="4" id="KW-0812">Transmembrane</keyword>
<dbReference type="Proteomes" id="UP001177140">
    <property type="component" value="Unassembled WGS sequence"/>
</dbReference>
<feature type="transmembrane region" description="Helical" evidence="4">
    <location>
        <begin position="130"/>
        <end position="149"/>
    </location>
</feature>
<dbReference type="GO" id="GO:0005886">
    <property type="term" value="C:plasma membrane"/>
    <property type="evidence" value="ECO:0007669"/>
    <property type="project" value="TreeGrafter"/>
</dbReference>
<feature type="chain" id="PRO_5041341181" description="Cation-transporting P-type ATPase C-terminal domain-containing protein" evidence="5">
    <location>
        <begin position="31"/>
        <end position="213"/>
    </location>
</feature>
<dbReference type="GO" id="GO:0005388">
    <property type="term" value="F:P-type calcium transporter activity"/>
    <property type="evidence" value="ECO:0007669"/>
    <property type="project" value="TreeGrafter"/>
</dbReference>
<evidence type="ECO:0000313" key="8">
    <source>
        <dbReference type="Proteomes" id="UP001177140"/>
    </source>
</evidence>
<gene>
    <name evidence="7" type="ORF">MKW94_027731</name>
</gene>
<protein>
    <recommendedName>
        <fullName evidence="6">Cation-transporting P-type ATPase C-terminal domain-containing protein</fullName>
    </recommendedName>
</protein>
<organism evidence="7 8">
    <name type="scientific">Papaver nudicaule</name>
    <name type="common">Iceland poppy</name>
    <dbReference type="NCBI Taxonomy" id="74823"/>
    <lineage>
        <taxon>Eukaryota</taxon>
        <taxon>Viridiplantae</taxon>
        <taxon>Streptophyta</taxon>
        <taxon>Embryophyta</taxon>
        <taxon>Tracheophyta</taxon>
        <taxon>Spermatophyta</taxon>
        <taxon>Magnoliopsida</taxon>
        <taxon>Ranunculales</taxon>
        <taxon>Papaveraceae</taxon>
        <taxon>Papaveroideae</taxon>
        <taxon>Papaver</taxon>
    </lineage>
</organism>
<sequence length="213" mass="24067">MFSSERTMFICSQLLWINLIMDTFGALALATELPTDHLMDRTPIGQKEPLITNIMWRNFLVQVIYQVTVLLFLNFRGPSILHLGNNKSAIKENNTLVFNAFVFCQLFNVFNARKPDKLNVLGGVTKNRRFLGIMAISLVLQVVIIIFLGKFTGTVRLSWQLWLISVAIGFISWPLAVVGKFIPVGQNPLTKYSSTLCLLILITLVISYKNLSN</sequence>
<dbReference type="InterPro" id="IPR023298">
    <property type="entry name" value="ATPase_P-typ_TM_dom_sf"/>
</dbReference>
<keyword evidence="8" id="KW-1185">Reference proteome</keyword>
<feature type="signal peptide" evidence="5">
    <location>
        <begin position="1"/>
        <end position="30"/>
    </location>
</feature>
<keyword evidence="2" id="KW-0479">Metal-binding</keyword>
<feature type="transmembrane region" description="Helical" evidence="4">
    <location>
        <begin position="189"/>
        <end position="208"/>
    </location>
</feature>
<evidence type="ECO:0000259" key="6">
    <source>
        <dbReference type="Pfam" id="PF00689"/>
    </source>
</evidence>
<evidence type="ECO:0000313" key="7">
    <source>
        <dbReference type="EMBL" id="MCL7038680.1"/>
    </source>
</evidence>
<feature type="transmembrane region" description="Helical" evidence="4">
    <location>
        <begin position="54"/>
        <end position="73"/>
    </location>
</feature>
<dbReference type="AlphaFoldDB" id="A0AA41SP49"/>
<comment type="caution">
    <text evidence="7">The sequence shown here is derived from an EMBL/GenBank/DDBJ whole genome shotgun (WGS) entry which is preliminary data.</text>
</comment>
<keyword evidence="4" id="KW-0472">Membrane</keyword>
<dbReference type="GO" id="GO:0046872">
    <property type="term" value="F:metal ion binding"/>
    <property type="evidence" value="ECO:0007669"/>
    <property type="project" value="UniProtKB-KW"/>
</dbReference>
<dbReference type="InterPro" id="IPR006068">
    <property type="entry name" value="ATPase_P-typ_cation-transptr_C"/>
</dbReference>
<reference evidence="7" key="1">
    <citation type="submission" date="2022-03" db="EMBL/GenBank/DDBJ databases">
        <title>A functionally conserved STORR gene fusion in Papaver species that diverged 16.8 million years ago.</title>
        <authorList>
            <person name="Catania T."/>
        </authorList>
    </citation>
    <scope>NUCLEOTIDE SEQUENCE</scope>
    <source>
        <strain evidence="7">S-191538</strain>
    </source>
</reference>
<dbReference type="PANTHER" id="PTHR24093">
    <property type="entry name" value="CATION TRANSPORTING ATPASE"/>
    <property type="match status" value="1"/>
</dbReference>
<name>A0AA41SP49_PAPNU</name>
<evidence type="ECO:0000256" key="4">
    <source>
        <dbReference type="SAM" id="Phobius"/>
    </source>
</evidence>
<feature type="transmembrane region" description="Helical" evidence="4">
    <location>
        <begin position="94"/>
        <end position="110"/>
    </location>
</feature>
<evidence type="ECO:0000256" key="2">
    <source>
        <dbReference type="ARBA" id="ARBA00022723"/>
    </source>
</evidence>
<feature type="transmembrane region" description="Helical" evidence="4">
    <location>
        <begin position="161"/>
        <end position="183"/>
    </location>
</feature>